<organism evidence="3 4">
    <name type="scientific">Prochlorococcus marinus (strain MIT 9313)</name>
    <dbReference type="NCBI Taxonomy" id="74547"/>
    <lineage>
        <taxon>Bacteria</taxon>
        <taxon>Bacillati</taxon>
        <taxon>Cyanobacteriota</taxon>
        <taxon>Cyanophyceae</taxon>
        <taxon>Synechococcales</taxon>
        <taxon>Prochlorococcaceae</taxon>
        <taxon>Prochlorococcus</taxon>
    </lineage>
</organism>
<evidence type="ECO:0000259" key="2">
    <source>
        <dbReference type="PROSITE" id="PS51733"/>
    </source>
</evidence>
<gene>
    <name evidence="3" type="primary">BirA</name>
    <name evidence="3" type="ordered locus">PMT_1359</name>
</gene>
<dbReference type="HOGENOM" id="CLU_051096_6_1_3"/>
<dbReference type="Gene3D" id="3.30.930.10">
    <property type="entry name" value="Bira Bifunctional Protein, Domain 2"/>
    <property type="match status" value="1"/>
</dbReference>
<dbReference type="InterPro" id="IPR004408">
    <property type="entry name" value="Biotin_CoA_COase_ligase"/>
</dbReference>
<dbReference type="InterPro" id="IPR045864">
    <property type="entry name" value="aa-tRNA-synth_II/BPL/LPL"/>
</dbReference>
<evidence type="ECO:0000256" key="1">
    <source>
        <dbReference type="ARBA" id="ARBA00022598"/>
    </source>
</evidence>
<proteinExistence type="predicted"/>
<keyword evidence="4" id="KW-1185">Reference proteome</keyword>
<sequence length="260" mass="28881">MPGCGLGGMRTSDSWTGAAAVARLWRRQSCGARPWQLRWQPVCASTELMLSGWLKQQPCSAQQPRALFADRQTHGRGQRGRVWQSPIGGVWISAALPWFDAQCSAGIFGIAVAVALAERLERRGVPVSIKWPNDLMVGNRKLAGLLPRLVHRGNRVRLARIGLGLNVCNRVPREGIALDELLRSGQCQPLVWMAEVLCALDRTMDLAGRADWVCAEAERRLWTKQVRDPKGGELWDVIGLGLDGSLLLSQGSRTMRWTRW</sequence>
<dbReference type="NCBIfam" id="TIGR00121">
    <property type="entry name" value="birA_ligase"/>
    <property type="match status" value="1"/>
</dbReference>
<dbReference type="EC" id="6.3.4.15" evidence="3"/>
<name>Q7TUT3_PROMM</name>
<dbReference type="GO" id="GO:0004077">
    <property type="term" value="F:biotin--[biotin carboxyl-carrier protein] ligase activity"/>
    <property type="evidence" value="ECO:0007669"/>
    <property type="project" value="UniProtKB-EC"/>
</dbReference>
<dbReference type="PROSITE" id="PS51733">
    <property type="entry name" value="BPL_LPL_CATALYTIC"/>
    <property type="match status" value="1"/>
</dbReference>
<accession>Q7TUT3</accession>
<evidence type="ECO:0000313" key="4">
    <source>
        <dbReference type="Proteomes" id="UP000001423"/>
    </source>
</evidence>
<dbReference type="Proteomes" id="UP000001423">
    <property type="component" value="Chromosome"/>
</dbReference>
<dbReference type="CDD" id="cd16442">
    <property type="entry name" value="BPL"/>
    <property type="match status" value="1"/>
</dbReference>
<dbReference type="EMBL" id="BX548175">
    <property type="protein sequence ID" value="CAE21534.1"/>
    <property type="molecule type" value="Genomic_DNA"/>
</dbReference>
<protein>
    <submittedName>
        <fullName evidence="3">Putative Biotin--acetyl-CoA-carboxylase ligase</fullName>
        <ecNumber evidence="3">6.3.4.15</ecNumber>
    </submittedName>
</protein>
<dbReference type="InterPro" id="IPR004143">
    <property type="entry name" value="BPL_LPL_catalytic"/>
</dbReference>
<dbReference type="eggNOG" id="COG0340">
    <property type="taxonomic scope" value="Bacteria"/>
</dbReference>
<dbReference type="AlphaFoldDB" id="Q7TUT3"/>
<dbReference type="GO" id="GO:0005737">
    <property type="term" value="C:cytoplasm"/>
    <property type="evidence" value="ECO:0007669"/>
    <property type="project" value="TreeGrafter"/>
</dbReference>
<reference evidence="3 4" key="1">
    <citation type="journal article" date="2003" name="Nature">
        <title>Genome divergence in two Prochlorococcus ecotypes reflects oceanic niche differentiation.</title>
        <authorList>
            <person name="Rocap G."/>
            <person name="Larimer F.W."/>
            <person name="Lamerdin J.E."/>
            <person name="Malfatti S."/>
            <person name="Chain P."/>
            <person name="Ahlgren N.A."/>
            <person name="Arellano A."/>
            <person name="Coleman M."/>
            <person name="Hauser L."/>
            <person name="Hess W.R."/>
            <person name="Johnson Z.I."/>
            <person name="Land M.L."/>
            <person name="Lindell D."/>
            <person name="Post A.F."/>
            <person name="Regala W."/>
            <person name="Shah M."/>
            <person name="Shaw S.L."/>
            <person name="Steglich C."/>
            <person name="Sullivan M.B."/>
            <person name="Ting C.S."/>
            <person name="Tolonen A."/>
            <person name="Webb E.A."/>
            <person name="Zinser E.R."/>
            <person name="Chisholm S.W."/>
        </authorList>
    </citation>
    <scope>NUCLEOTIDE SEQUENCE [LARGE SCALE GENOMIC DNA]</scope>
    <source>
        <strain evidence="4">MIT 9313</strain>
    </source>
</reference>
<dbReference type="SUPFAM" id="SSF55681">
    <property type="entry name" value="Class II aaRS and biotin synthetases"/>
    <property type="match status" value="1"/>
</dbReference>
<keyword evidence="1 3" id="KW-0436">Ligase</keyword>
<feature type="domain" description="BPL/LPL catalytic" evidence="2">
    <location>
        <begin position="31"/>
        <end position="212"/>
    </location>
</feature>
<dbReference type="Pfam" id="PF03099">
    <property type="entry name" value="BPL_LplA_LipB"/>
    <property type="match status" value="1"/>
</dbReference>
<dbReference type="PANTHER" id="PTHR12835">
    <property type="entry name" value="BIOTIN PROTEIN LIGASE"/>
    <property type="match status" value="1"/>
</dbReference>
<dbReference type="PANTHER" id="PTHR12835:SF5">
    <property type="entry name" value="BIOTIN--PROTEIN LIGASE"/>
    <property type="match status" value="1"/>
</dbReference>
<evidence type="ECO:0000313" key="3">
    <source>
        <dbReference type="EMBL" id="CAE21534.1"/>
    </source>
</evidence>
<dbReference type="KEGG" id="pmt:PMT_1359"/>